<evidence type="ECO:0000313" key="12">
    <source>
        <dbReference type="EMBL" id="OUM88553.1"/>
    </source>
</evidence>
<proteinExistence type="inferred from homology"/>
<comment type="subcellular location">
    <subcellularLocation>
        <location evidence="1 10">Cell membrane</location>
        <topology evidence="1 10">Multi-pass membrane protein</topology>
    </subcellularLocation>
</comment>
<dbReference type="Pfam" id="PF00950">
    <property type="entry name" value="ABC-3"/>
    <property type="match status" value="1"/>
</dbReference>
<keyword evidence="3 10" id="KW-0813">Transport</keyword>
<dbReference type="Gene3D" id="1.10.10.10">
    <property type="entry name" value="Winged helix-like DNA-binding domain superfamily/Winged helix DNA-binding domain"/>
    <property type="match status" value="1"/>
</dbReference>
<dbReference type="Gene3D" id="1.10.3470.10">
    <property type="entry name" value="ABC transporter involved in vitamin B12 uptake, BtuC"/>
    <property type="match status" value="1"/>
</dbReference>
<evidence type="ECO:0000256" key="5">
    <source>
        <dbReference type="ARBA" id="ARBA00022692"/>
    </source>
</evidence>
<dbReference type="CDD" id="cd06550">
    <property type="entry name" value="TM_ABC_iron-siderophores_like"/>
    <property type="match status" value="1"/>
</dbReference>
<dbReference type="InterPro" id="IPR036388">
    <property type="entry name" value="WH-like_DNA-bd_sf"/>
</dbReference>
<comment type="similarity">
    <text evidence="2 10">Belongs to the ABC-3 integral membrane protein family.</text>
</comment>
<keyword evidence="7 11" id="KW-0472">Membrane</keyword>
<keyword evidence="5 10" id="KW-0812">Transmembrane</keyword>
<dbReference type="GO" id="GO:0010043">
    <property type="term" value="P:response to zinc ion"/>
    <property type="evidence" value="ECO:0007669"/>
    <property type="project" value="TreeGrafter"/>
</dbReference>
<feature type="transmembrane region" description="Helical" evidence="11">
    <location>
        <begin position="15"/>
        <end position="36"/>
    </location>
</feature>
<dbReference type="GO" id="GO:0055085">
    <property type="term" value="P:transmembrane transport"/>
    <property type="evidence" value="ECO:0007669"/>
    <property type="project" value="InterPro"/>
</dbReference>
<feature type="transmembrane region" description="Helical" evidence="11">
    <location>
        <begin position="99"/>
        <end position="119"/>
    </location>
</feature>
<feature type="transmembrane region" description="Helical" evidence="11">
    <location>
        <begin position="257"/>
        <end position="276"/>
    </location>
</feature>
<dbReference type="EMBL" id="LZRT01000060">
    <property type="protein sequence ID" value="OUM88553.1"/>
    <property type="molecule type" value="Genomic_DNA"/>
</dbReference>
<organism evidence="12 13">
    <name type="scientific">Bacillus thermozeamaize</name>
    <dbReference type="NCBI Taxonomy" id="230954"/>
    <lineage>
        <taxon>Bacteria</taxon>
        <taxon>Bacillati</taxon>
        <taxon>Bacillota</taxon>
        <taxon>Bacilli</taxon>
        <taxon>Bacillales</taxon>
        <taxon>Bacillaceae</taxon>
        <taxon>Bacillus</taxon>
    </lineage>
</organism>
<feature type="transmembrane region" description="Helical" evidence="11">
    <location>
        <begin position="45"/>
        <end position="63"/>
    </location>
</feature>
<evidence type="ECO:0000256" key="8">
    <source>
        <dbReference type="ARBA" id="ARBA00057828"/>
    </source>
</evidence>
<evidence type="ECO:0000256" key="9">
    <source>
        <dbReference type="ARBA" id="ARBA00073179"/>
    </source>
</evidence>
<feature type="transmembrane region" description="Helical" evidence="11">
    <location>
        <begin position="201"/>
        <end position="220"/>
    </location>
</feature>
<keyword evidence="6 11" id="KW-1133">Transmembrane helix</keyword>
<comment type="function">
    <text evidence="8">This protein is probably a component of a manganese permease, a binding protein-dependent, ATP-driven transport system.</text>
</comment>
<feature type="transmembrane region" description="Helical" evidence="11">
    <location>
        <begin position="69"/>
        <end position="87"/>
    </location>
</feature>
<evidence type="ECO:0000256" key="4">
    <source>
        <dbReference type="ARBA" id="ARBA00022475"/>
    </source>
</evidence>
<dbReference type="PANTHER" id="PTHR30477">
    <property type="entry name" value="ABC-TRANSPORTER METAL-BINDING PROTEIN"/>
    <property type="match status" value="1"/>
</dbReference>
<keyword evidence="4" id="KW-1003">Cell membrane</keyword>
<evidence type="ECO:0000256" key="11">
    <source>
        <dbReference type="SAM" id="Phobius"/>
    </source>
</evidence>
<dbReference type="AlphaFoldDB" id="A0A1Y3PMI3"/>
<dbReference type="GO" id="GO:0071281">
    <property type="term" value="P:cellular response to iron ion"/>
    <property type="evidence" value="ECO:0007669"/>
    <property type="project" value="UniProtKB-ARBA"/>
</dbReference>
<dbReference type="InterPro" id="IPR037294">
    <property type="entry name" value="ABC_BtuC-like"/>
</dbReference>
<sequence>METLFSMFLDKNFQWVMMACVLLGISSGILGCFALLRKYSLMGDAVAHAALPGIAIAFILYGAKSLGVFIIGAAIAGLIGSLCISLITRYSRIKQDAALAIILSVFFGFGTVLLTKIAQSGKGNQAGLDAFLFGKAASLIGSDVQIMAIVTGALILVSFLLFKEMKLLAFDPDFGRGIGLPMTFLEVLLMLMLVLSVVIGLQAVGVVLMSALLIIPAVAARYWTEKLHIMVIIAGTIGACAGFLGTFLSALTPRMPTGPVIVLTAAAMFVISLLFAPNRGLAAKMIRHLQLRYEVSMNHILQTLYELAEHDVVNGHSIRSYTLEQIKKQRPMPERLVKRCLNKLAQRGWIVQTQPGMWTLTPRGIQEAYAVTLEERLAELLLIYAERFGNINPNQNGTRLQDQIPESVLSELWSYLKALNREPKLNP</sequence>
<protein>
    <recommendedName>
        <fullName evidence="9">Manganese transport system membrane protein MntC</fullName>
    </recommendedName>
</protein>
<comment type="caution">
    <text evidence="12">The sequence shown here is derived from an EMBL/GenBank/DDBJ whole genome shotgun (WGS) entry which is preliminary data.</text>
</comment>
<evidence type="ECO:0000256" key="10">
    <source>
        <dbReference type="RuleBase" id="RU003943"/>
    </source>
</evidence>
<evidence type="ECO:0000256" key="1">
    <source>
        <dbReference type="ARBA" id="ARBA00004651"/>
    </source>
</evidence>
<feature type="transmembrane region" description="Helical" evidence="11">
    <location>
        <begin position="227"/>
        <end position="251"/>
    </location>
</feature>
<evidence type="ECO:0000256" key="6">
    <source>
        <dbReference type="ARBA" id="ARBA00022989"/>
    </source>
</evidence>
<evidence type="ECO:0000256" key="7">
    <source>
        <dbReference type="ARBA" id="ARBA00023136"/>
    </source>
</evidence>
<evidence type="ECO:0000313" key="13">
    <source>
        <dbReference type="Proteomes" id="UP000196475"/>
    </source>
</evidence>
<dbReference type="SUPFAM" id="SSF81345">
    <property type="entry name" value="ABC transporter involved in vitamin B12 uptake, BtuC"/>
    <property type="match status" value="1"/>
</dbReference>
<dbReference type="PANTHER" id="PTHR30477:SF3">
    <property type="entry name" value="METAL TRANSPORT SYSTEM MEMBRANE PROTEIN CT_069-RELATED"/>
    <property type="match status" value="1"/>
</dbReference>
<dbReference type="Proteomes" id="UP000196475">
    <property type="component" value="Unassembled WGS sequence"/>
</dbReference>
<evidence type="ECO:0000256" key="2">
    <source>
        <dbReference type="ARBA" id="ARBA00008034"/>
    </source>
</evidence>
<feature type="transmembrane region" description="Helical" evidence="11">
    <location>
        <begin position="174"/>
        <end position="195"/>
    </location>
</feature>
<name>A0A1Y3PMI3_9BACI</name>
<dbReference type="InterPro" id="IPR001626">
    <property type="entry name" value="ABC_TroCD"/>
</dbReference>
<dbReference type="FunFam" id="1.10.3470.10:FF:000003">
    <property type="entry name" value="Iron ABC transporter permease SitD"/>
    <property type="match status" value="1"/>
</dbReference>
<reference evidence="13" key="1">
    <citation type="submission" date="2016-06" db="EMBL/GenBank/DDBJ databases">
        <authorList>
            <person name="Nascimento L."/>
            <person name="Pereira R.V."/>
            <person name="Martins L.F."/>
            <person name="Quaggio R.B."/>
            <person name="Silva A.M."/>
            <person name="Setubal J.C."/>
        </authorList>
    </citation>
    <scope>NUCLEOTIDE SEQUENCE [LARGE SCALE GENOMIC DNA]</scope>
</reference>
<evidence type="ECO:0000256" key="3">
    <source>
        <dbReference type="ARBA" id="ARBA00022448"/>
    </source>
</evidence>
<accession>A0A1Y3PMI3</accession>
<gene>
    <name evidence="12" type="ORF">BAA01_05525</name>
</gene>
<dbReference type="GO" id="GO:0043190">
    <property type="term" value="C:ATP-binding cassette (ABC) transporter complex"/>
    <property type="evidence" value="ECO:0007669"/>
    <property type="project" value="InterPro"/>
</dbReference>
<feature type="transmembrane region" description="Helical" evidence="11">
    <location>
        <begin position="139"/>
        <end position="162"/>
    </location>
</feature>